<dbReference type="PROSITE" id="PS51257">
    <property type="entry name" value="PROKAR_LIPOPROTEIN"/>
    <property type="match status" value="1"/>
</dbReference>
<evidence type="ECO:0008006" key="5">
    <source>
        <dbReference type="Google" id="ProtNLM"/>
    </source>
</evidence>
<feature type="region of interest" description="Disordered" evidence="1">
    <location>
        <begin position="178"/>
        <end position="230"/>
    </location>
</feature>
<evidence type="ECO:0000256" key="2">
    <source>
        <dbReference type="SAM" id="SignalP"/>
    </source>
</evidence>
<dbReference type="RefSeq" id="WP_342741983.1">
    <property type="nucleotide sequence ID" value="NZ_FOXV01000001.1"/>
</dbReference>
<evidence type="ECO:0000313" key="3">
    <source>
        <dbReference type="EMBL" id="SFP95219.1"/>
    </source>
</evidence>
<keyword evidence="2" id="KW-0732">Signal</keyword>
<sequence length="230" mass="24747">MKILRALTLLAFAFTLSACADGARELRKPVEPIGNFKMGHGIVVAPNIVKGPASRDASDEEWIETLDAAIEERFRRYQGDNFYHLGISIEGYVLAQPGIPLVFSPKSVLIVNVTVFEDATGQKLNEEAEQLTALEAPSAETVIGSGVTQSKEEQMRNLSANIALVIENWMRRQQREEGWFGGPDAGRPIVPDAEEAAEAEAAEAQPAASTPGSASVFDPTLEPEITTPGG</sequence>
<proteinExistence type="predicted"/>
<reference evidence="4" key="1">
    <citation type="submission" date="2016-10" db="EMBL/GenBank/DDBJ databases">
        <authorList>
            <person name="Varghese N."/>
            <person name="Submissions S."/>
        </authorList>
    </citation>
    <scope>NUCLEOTIDE SEQUENCE [LARGE SCALE GENOMIC DNA]</scope>
    <source>
        <strain evidence="4">JCM 10271</strain>
    </source>
</reference>
<dbReference type="EMBL" id="FOXV01000001">
    <property type="protein sequence ID" value="SFP95219.1"/>
    <property type="molecule type" value="Genomic_DNA"/>
</dbReference>
<accession>A0A1I5UJ61</accession>
<feature type="signal peptide" evidence="2">
    <location>
        <begin position="1"/>
        <end position="20"/>
    </location>
</feature>
<organism evidence="3 4">
    <name type="scientific">Roseivivax halotolerans</name>
    <dbReference type="NCBI Taxonomy" id="93684"/>
    <lineage>
        <taxon>Bacteria</taxon>
        <taxon>Pseudomonadati</taxon>
        <taxon>Pseudomonadota</taxon>
        <taxon>Alphaproteobacteria</taxon>
        <taxon>Rhodobacterales</taxon>
        <taxon>Roseobacteraceae</taxon>
        <taxon>Roseivivax</taxon>
    </lineage>
</organism>
<dbReference type="Proteomes" id="UP000243106">
    <property type="component" value="Unassembled WGS sequence"/>
</dbReference>
<keyword evidence="4" id="KW-1185">Reference proteome</keyword>
<dbReference type="STRING" id="93684.SAMN05421853_1012"/>
<name>A0A1I5UJ61_9RHOB</name>
<feature type="chain" id="PRO_5017416753" description="Lipoprotein" evidence="2">
    <location>
        <begin position="21"/>
        <end position="230"/>
    </location>
</feature>
<protein>
    <recommendedName>
        <fullName evidence="5">Lipoprotein</fullName>
    </recommendedName>
</protein>
<dbReference type="AlphaFoldDB" id="A0A1I5UJ61"/>
<feature type="compositionally biased region" description="Acidic residues" evidence="1">
    <location>
        <begin position="192"/>
        <end position="201"/>
    </location>
</feature>
<gene>
    <name evidence="3" type="ORF">SAMN05421853_1012</name>
</gene>
<evidence type="ECO:0000313" key="4">
    <source>
        <dbReference type="Proteomes" id="UP000243106"/>
    </source>
</evidence>
<evidence type="ECO:0000256" key="1">
    <source>
        <dbReference type="SAM" id="MobiDB-lite"/>
    </source>
</evidence>